<dbReference type="EMBL" id="KZ613959">
    <property type="protein sequence ID" value="PMD32258.1"/>
    <property type="molecule type" value="Genomic_DNA"/>
</dbReference>
<dbReference type="AlphaFoldDB" id="A0A2J6R162"/>
<evidence type="ECO:0000256" key="1">
    <source>
        <dbReference type="SAM" id="MobiDB-lite"/>
    </source>
</evidence>
<evidence type="ECO:0008006" key="4">
    <source>
        <dbReference type="Google" id="ProtNLM"/>
    </source>
</evidence>
<accession>A0A2J6R162</accession>
<sequence>MSKYEPHPIGDARVEHGLGTKMVIFCIGEAYDELSVHRKRLCGQSILFGNAFAVPSDEFLPFLQRTLGVDTTINQYTGAIVLLSEVYRVQVMTVLVEYLYSGSLPNPLPFAQFHALYRLADAFQMPVLQNKLLDLAQEKHIVNGTCFDAKEIAAIYNHREIGQGKLWKYCCYLIIGRVAGGIADAAWTEPFKRQCKTHAGMARDIFVMQMEEGELIRKYQAVREDSVVRESVFCQFHIHDVGHKCGEEHVKKTAKKSKKSRKAKKAEKDKKERGSRAGGSVIEANRLARELSEGVKIKRER</sequence>
<gene>
    <name evidence="2" type="ORF">L207DRAFT_572076</name>
</gene>
<dbReference type="Proteomes" id="UP000235786">
    <property type="component" value="Unassembled WGS sequence"/>
</dbReference>
<dbReference type="SUPFAM" id="SSF54695">
    <property type="entry name" value="POZ domain"/>
    <property type="match status" value="1"/>
</dbReference>
<reference evidence="2 3" key="1">
    <citation type="submission" date="2016-04" db="EMBL/GenBank/DDBJ databases">
        <title>A degradative enzymes factory behind the ericoid mycorrhizal symbiosis.</title>
        <authorList>
            <consortium name="DOE Joint Genome Institute"/>
            <person name="Martino E."/>
            <person name="Morin E."/>
            <person name="Grelet G."/>
            <person name="Kuo A."/>
            <person name="Kohler A."/>
            <person name="Daghino S."/>
            <person name="Barry K."/>
            <person name="Choi C."/>
            <person name="Cichocki N."/>
            <person name="Clum A."/>
            <person name="Copeland A."/>
            <person name="Hainaut M."/>
            <person name="Haridas S."/>
            <person name="Labutti K."/>
            <person name="Lindquist E."/>
            <person name="Lipzen A."/>
            <person name="Khouja H.-R."/>
            <person name="Murat C."/>
            <person name="Ohm R."/>
            <person name="Olson A."/>
            <person name="Spatafora J."/>
            <person name="Veneault-Fourrey C."/>
            <person name="Henrissat B."/>
            <person name="Grigoriev I."/>
            <person name="Martin F."/>
            <person name="Perotto S."/>
        </authorList>
    </citation>
    <scope>NUCLEOTIDE SEQUENCE [LARGE SCALE GENOMIC DNA]</scope>
    <source>
        <strain evidence="2 3">F</strain>
    </source>
</reference>
<proteinExistence type="predicted"/>
<name>A0A2J6R162_HYAVF</name>
<feature type="region of interest" description="Disordered" evidence="1">
    <location>
        <begin position="249"/>
        <end position="283"/>
    </location>
</feature>
<evidence type="ECO:0000313" key="2">
    <source>
        <dbReference type="EMBL" id="PMD32258.1"/>
    </source>
</evidence>
<organism evidence="2 3">
    <name type="scientific">Hyaloscypha variabilis (strain UAMH 11265 / GT02V1 / F)</name>
    <name type="common">Meliniomyces variabilis</name>
    <dbReference type="NCBI Taxonomy" id="1149755"/>
    <lineage>
        <taxon>Eukaryota</taxon>
        <taxon>Fungi</taxon>
        <taxon>Dikarya</taxon>
        <taxon>Ascomycota</taxon>
        <taxon>Pezizomycotina</taxon>
        <taxon>Leotiomycetes</taxon>
        <taxon>Helotiales</taxon>
        <taxon>Hyaloscyphaceae</taxon>
        <taxon>Hyaloscypha</taxon>
        <taxon>Hyaloscypha variabilis</taxon>
    </lineage>
</organism>
<protein>
    <recommendedName>
        <fullName evidence="4">BTB domain-containing protein</fullName>
    </recommendedName>
</protein>
<feature type="compositionally biased region" description="Basic residues" evidence="1">
    <location>
        <begin position="252"/>
        <end position="265"/>
    </location>
</feature>
<evidence type="ECO:0000313" key="3">
    <source>
        <dbReference type="Proteomes" id="UP000235786"/>
    </source>
</evidence>
<dbReference type="InterPro" id="IPR011333">
    <property type="entry name" value="SKP1/BTB/POZ_sf"/>
</dbReference>
<feature type="compositionally biased region" description="Basic and acidic residues" evidence="1">
    <location>
        <begin position="266"/>
        <end position="275"/>
    </location>
</feature>
<keyword evidence="3" id="KW-1185">Reference proteome</keyword>
<dbReference type="Gene3D" id="3.30.710.10">
    <property type="entry name" value="Potassium Channel Kv1.1, Chain A"/>
    <property type="match status" value="1"/>
</dbReference>